<organism evidence="1 2">
    <name type="scientific">Dryococelus australis</name>
    <dbReference type="NCBI Taxonomy" id="614101"/>
    <lineage>
        <taxon>Eukaryota</taxon>
        <taxon>Metazoa</taxon>
        <taxon>Ecdysozoa</taxon>
        <taxon>Arthropoda</taxon>
        <taxon>Hexapoda</taxon>
        <taxon>Insecta</taxon>
        <taxon>Pterygota</taxon>
        <taxon>Neoptera</taxon>
        <taxon>Polyneoptera</taxon>
        <taxon>Phasmatodea</taxon>
        <taxon>Verophasmatodea</taxon>
        <taxon>Anareolatae</taxon>
        <taxon>Phasmatidae</taxon>
        <taxon>Eurycanthinae</taxon>
        <taxon>Dryococelus</taxon>
    </lineage>
</organism>
<name>A0ABQ9I7U2_9NEOP</name>
<protein>
    <submittedName>
        <fullName evidence="1">Uncharacterized protein</fullName>
    </submittedName>
</protein>
<comment type="caution">
    <text evidence="1">The sequence shown here is derived from an EMBL/GenBank/DDBJ whole genome shotgun (WGS) entry which is preliminary data.</text>
</comment>
<evidence type="ECO:0000313" key="2">
    <source>
        <dbReference type="Proteomes" id="UP001159363"/>
    </source>
</evidence>
<accession>A0ABQ9I7U2</accession>
<dbReference type="EMBL" id="JARBHB010000002">
    <property type="protein sequence ID" value="KAJ8892713.1"/>
    <property type="molecule type" value="Genomic_DNA"/>
</dbReference>
<gene>
    <name evidence="1" type="ORF">PR048_005294</name>
</gene>
<keyword evidence="2" id="KW-1185">Reference proteome</keyword>
<proteinExistence type="predicted"/>
<sequence>MSALNTTLLKPLCEEMGYDHQNLFYSELAYFGDIFSYINEMNLKLQGRDKRKFNVWDKVESF</sequence>
<reference evidence="1 2" key="1">
    <citation type="submission" date="2023-02" db="EMBL/GenBank/DDBJ databases">
        <title>LHISI_Scaffold_Assembly.</title>
        <authorList>
            <person name="Stuart O.P."/>
            <person name="Cleave R."/>
            <person name="Magrath M.J.L."/>
            <person name="Mikheyev A.S."/>
        </authorList>
    </citation>
    <scope>NUCLEOTIDE SEQUENCE [LARGE SCALE GENOMIC DNA]</scope>
    <source>
        <strain evidence="1">Daus_M_001</strain>
        <tissue evidence="1">Leg muscle</tissue>
    </source>
</reference>
<dbReference type="Proteomes" id="UP001159363">
    <property type="component" value="Chromosome 2"/>
</dbReference>
<evidence type="ECO:0000313" key="1">
    <source>
        <dbReference type="EMBL" id="KAJ8892713.1"/>
    </source>
</evidence>